<protein>
    <submittedName>
        <fullName evidence="1">Uncharacterized protein</fullName>
    </submittedName>
</protein>
<proteinExistence type="predicted"/>
<dbReference type="STRING" id="1338436.LK10_05025"/>
<sequence length="482" mass="50801">MTDAPPTLRVVREGPRVRLAGPAAGPVPTATVEAGEWVRVEVDPTDVRAPVAVDILDLDAGDLDLRDLLGSPAVDLLADPGTGEIPFVPGPFWEALAACAFQRWTLHWNCFPLDPELMAVDRLAAAAGAGPFGLVTVREARPMALGALRRLSALERGGSLSPAAAHTVAAAAAAGPQPVQPELVGEDAADAGEDPADVETVVDSRLGYLRRGAPVAHTPYLSADGQVERLVDSPDWRLTGIGMASTAEDMILAAYTDASREEILIRVPIQGAEARPGAGTFDPADVPYYHGIITDAVEGEVLAFFPLAPNADGNAFEGRGPLARPLVPTDVLDIRHPDSAQTVQTDMAQRGVDRVRRCAARAFSVHRLRTVAEAGGAQEEVQGRLAETASLAWKETAQAAAALADFLASRDAGTAYALSWVKEARNRQRQALAESPLQWHRTSAKAIRVEPMPALQGQRTVPPTVAELDLAGALAVPQALSV</sequence>
<dbReference type="EMBL" id="JTDL01000078">
    <property type="protein sequence ID" value="KHL04501.1"/>
    <property type="molecule type" value="Genomic_DNA"/>
</dbReference>
<comment type="caution">
    <text evidence="1">The sequence shown here is derived from an EMBL/GenBank/DDBJ whole genome shotgun (WGS) entry which is preliminary data.</text>
</comment>
<dbReference type="Proteomes" id="UP000030982">
    <property type="component" value="Unassembled WGS sequence"/>
</dbReference>
<evidence type="ECO:0000313" key="2">
    <source>
        <dbReference type="Proteomes" id="UP000030982"/>
    </source>
</evidence>
<gene>
    <name evidence="1" type="ORF">LK10_05025</name>
</gene>
<name>A0A0B2AMB4_9MICC</name>
<keyword evidence="2" id="KW-1185">Reference proteome</keyword>
<reference evidence="1 2" key="1">
    <citation type="submission" date="2014-09" db="EMBL/GenBank/DDBJ databases">
        <title>Genome sequence of Sinomonas sp. MUSC 117.</title>
        <authorList>
            <person name="Lee L.-H."/>
        </authorList>
    </citation>
    <scope>NUCLEOTIDE SEQUENCE [LARGE SCALE GENOMIC DNA]</scope>
    <source>
        <strain evidence="1 2">MUSC 117</strain>
    </source>
</reference>
<organism evidence="1 2">
    <name type="scientific">Sinomonas humi</name>
    <dbReference type="NCBI Taxonomy" id="1338436"/>
    <lineage>
        <taxon>Bacteria</taxon>
        <taxon>Bacillati</taxon>
        <taxon>Actinomycetota</taxon>
        <taxon>Actinomycetes</taxon>
        <taxon>Micrococcales</taxon>
        <taxon>Micrococcaceae</taxon>
        <taxon>Sinomonas</taxon>
    </lineage>
</organism>
<dbReference type="AlphaFoldDB" id="A0A0B2AMB4"/>
<evidence type="ECO:0000313" key="1">
    <source>
        <dbReference type="EMBL" id="KHL04501.1"/>
    </source>
</evidence>
<dbReference type="OrthoDB" id="9927746at2"/>
<dbReference type="RefSeq" id="WP_043120675.1">
    <property type="nucleotide sequence ID" value="NZ_JTDL01000078.1"/>
</dbReference>
<accession>A0A0B2AMB4</accession>